<dbReference type="PROSITE" id="PS50914">
    <property type="entry name" value="BON"/>
    <property type="match status" value="1"/>
</dbReference>
<dbReference type="CDD" id="cd04586">
    <property type="entry name" value="CBS_pair_BON_assoc"/>
    <property type="match status" value="1"/>
</dbReference>
<dbReference type="RefSeq" id="WP_187777942.1">
    <property type="nucleotide sequence ID" value="NZ_JACTUZ010000020.1"/>
</dbReference>
<dbReference type="InterPro" id="IPR046342">
    <property type="entry name" value="CBS_dom_sf"/>
</dbReference>
<feature type="domain" description="BON" evidence="3">
    <location>
        <begin position="155"/>
        <end position="223"/>
    </location>
</feature>
<dbReference type="InterPro" id="IPR017080">
    <property type="entry name" value="UCP036990_CBS_BON"/>
</dbReference>
<dbReference type="Proteomes" id="UP000603940">
    <property type="component" value="Unassembled WGS sequence"/>
</dbReference>
<proteinExistence type="predicted"/>
<dbReference type="InterPro" id="IPR051257">
    <property type="entry name" value="Diverse_CBS-Domain"/>
</dbReference>
<feature type="domain" description="CBS" evidence="4">
    <location>
        <begin position="94"/>
        <end position="150"/>
    </location>
</feature>
<dbReference type="InterPro" id="IPR007055">
    <property type="entry name" value="BON_dom"/>
</dbReference>
<evidence type="ECO:0000259" key="4">
    <source>
        <dbReference type="PROSITE" id="PS51371"/>
    </source>
</evidence>
<dbReference type="PANTHER" id="PTHR43080:SF26">
    <property type="entry name" value="REGULATORY PROTEIN"/>
    <property type="match status" value="1"/>
</dbReference>
<dbReference type="Pfam" id="PF04972">
    <property type="entry name" value="BON"/>
    <property type="match status" value="1"/>
</dbReference>
<dbReference type="InterPro" id="IPR000644">
    <property type="entry name" value="CBS_dom"/>
</dbReference>
<protein>
    <submittedName>
        <fullName evidence="5">CBS domain-containing protein</fullName>
    </submittedName>
</protein>
<dbReference type="EMBL" id="JACTUZ010000020">
    <property type="protein sequence ID" value="MBC9176796.1"/>
    <property type="molecule type" value="Genomic_DNA"/>
</dbReference>
<dbReference type="SMART" id="SM00116">
    <property type="entry name" value="CBS"/>
    <property type="match status" value="2"/>
</dbReference>
<evidence type="ECO:0000256" key="2">
    <source>
        <dbReference type="PROSITE-ProRule" id="PRU00703"/>
    </source>
</evidence>
<name>A0ABR7R4Z8_9PROT</name>
<evidence type="ECO:0000259" key="3">
    <source>
        <dbReference type="PROSITE" id="PS50914"/>
    </source>
</evidence>
<dbReference type="SUPFAM" id="SSF54631">
    <property type="entry name" value="CBS-domain pair"/>
    <property type="match status" value="1"/>
</dbReference>
<feature type="domain" description="CBS" evidence="4">
    <location>
        <begin position="7"/>
        <end position="64"/>
    </location>
</feature>
<keyword evidence="1 2" id="KW-0129">CBS domain</keyword>
<dbReference type="PIRSF" id="PIRSF036990">
    <property type="entry name" value="UCP036990_CBS_BON"/>
    <property type="match status" value="1"/>
</dbReference>
<evidence type="ECO:0000313" key="6">
    <source>
        <dbReference type="Proteomes" id="UP000603940"/>
    </source>
</evidence>
<dbReference type="Pfam" id="PF00571">
    <property type="entry name" value="CBS"/>
    <property type="match status" value="2"/>
</dbReference>
<reference evidence="5 6" key="1">
    <citation type="journal article" date="2009" name="Int. J. Syst. Evol. Microbiol.">
        <title>Transfer of Teichococcus ludipueritiae and Muricoccus roseus to the genus Roseomonas, as Roseomonas ludipueritiae comb. nov. and Roseomonas rosea comb. nov., respectively, and emended description of the genus Roseomonas.</title>
        <authorList>
            <person name="Sanchez-Porro C."/>
            <person name="Gallego V."/>
            <person name="Busse H.J."/>
            <person name="Kampfer P."/>
            <person name="Ventosa A."/>
        </authorList>
    </citation>
    <scope>NUCLEOTIDE SEQUENCE [LARGE SCALE GENOMIC DNA]</scope>
    <source>
        <strain evidence="5 6">DSM 14915</strain>
    </source>
</reference>
<sequence>MHVRDIMTRDVMTVTPETPVPALAALFAERGISGVPVVEADGKLVGMATEGDLMRRLAAEGEPPRSWFRSLLESEQRQAQHYAQTHGRHARDVMSTELLTISEEESVKKAAAILEQKGIRRLPVVRDGKLIGILSRADLMRAVLAPPEAAATATSDREIHTQIRREMRKHPWADSYLLFVDVVGGVATFHGFCRSTEIGQALRVLAEAVPGVKDVRLDLAPTPVFVID</sequence>
<dbReference type="Gene3D" id="3.10.580.10">
    <property type="entry name" value="CBS-domain"/>
    <property type="match status" value="1"/>
</dbReference>
<organism evidence="5 6">
    <name type="scientific">Pseudoroseomonas ludipueritiae</name>
    <dbReference type="NCBI Taxonomy" id="198093"/>
    <lineage>
        <taxon>Bacteria</taxon>
        <taxon>Pseudomonadati</taxon>
        <taxon>Pseudomonadota</taxon>
        <taxon>Alphaproteobacteria</taxon>
        <taxon>Acetobacterales</taxon>
        <taxon>Acetobacteraceae</taxon>
        <taxon>Pseudoroseomonas</taxon>
    </lineage>
</organism>
<dbReference type="PROSITE" id="PS51371">
    <property type="entry name" value="CBS"/>
    <property type="match status" value="2"/>
</dbReference>
<evidence type="ECO:0000256" key="1">
    <source>
        <dbReference type="ARBA" id="ARBA00023122"/>
    </source>
</evidence>
<keyword evidence="6" id="KW-1185">Reference proteome</keyword>
<dbReference type="PANTHER" id="PTHR43080">
    <property type="entry name" value="CBS DOMAIN-CONTAINING PROTEIN CBSX3, MITOCHONDRIAL"/>
    <property type="match status" value="1"/>
</dbReference>
<comment type="caution">
    <text evidence="5">The sequence shown here is derived from an EMBL/GenBank/DDBJ whole genome shotgun (WGS) entry which is preliminary data.</text>
</comment>
<gene>
    <name evidence="5" type="ORF">IBL25_07540</name>
</gene>
<evidence type="ECO:0000313" key="5">
    <source>
        <dbReference type="EMBL" id="MBC9176796.1"/>
    </source>
</evidence>
<accession>A0ABR7R4Z8</accession>